<reference evidence="1 2" key="1">
    <citation type="submission" date="2017-10" db="EMBL/GenBank/DDBJ databases">
        <title>Draft genome sequences of Aggregatibacter actinomycetemcomitans strains 310a and 310b.</title>
        <authorList>
            <person name="May A.C."/>
            <person name="Ohta H."/>
            <person name="Maeda H."/>
            <person name="Kokeguchi S."/>
            <person name="Cugini C."/>
        </authorList>
    </citation>
    <scope>NUCLEOTIDE SEQUENCE [LARGE SCALE GENOMIC DNA]</scope>
    <source>
        <strain evidence="1 2">310b</strain>
    </source>
</reference>
<accession>A0A2G1DNK6</accession>
<name>A0A2G1DNK6_AGGAC</name>
<evidence type="ECO:0000313" key="2">
    <source>
        <dbReference type="Proteomes" id="UP000226080"/>
    </source>
</evidence>
<sequence>MTTQKYINIGKPKKESEKAMMFIANVELFDGEKKKVNVWIPKSQMKNGYAPEWLVRSKVQEIEAKFITVSRVHFLEPFGSWRVVVDMD</sequence>
<dbReference type="EMBL" id="PCGW01000018">
    <property type="protein sequence ID" value="PHO20073.1"/>
    <property type="molecule type" value="Genomic_DNA"/>
</dbReference>
<comment type="caution">
    <text evidence="1">The sequence shown here is derived from an EMBL/GenBank/DDBJ whole genome shotgun (WGS) entry which is preliminary data.</text>
</comment>
<evidence type="ECO:0000313" key="1">
    <source>
        <dbReference type="EMBL" id="PHO20073.1"/>
    </source>
</evidence>
<protein>
    <submittedName>
        <fullName evidence="1">Uncharacterized protein</fullName>
    </submittedName>
</protein>
<dbReference type="Proteomes" id="UP000226080">
    <property type="component" value="Unassembled WGS sequence"/>
</dbReference>
<dbReference type="RefSeq" id="WP_005539932.1">
    <property type="nucleotide sequence ID" value="NZ_CP085091.1"/>
</dbReference>
<organism evidence="1 2">
    <name type="scientific">Aggregatibacter actinomycetemcomitans</name>
    <name type="common">Actinobacillus actinomycetemcomitans</name>
    <name type="synonym">Haemophilus actinomycetemcomitans</name>
    <dbReference type="NCBI Taxonomy" id="714"/>
    <lineage>
        <taxon>Bacteria</taxon>
        <taxon>Pseudomonadati</taxon>
        <taxon>Pseudomonadota</taxon>
        <taxon>Gammaproteobacteria</taxon>
        <taxon>Pasteurellales</taxon>
        <taxon>Pasteurellaceae</taxon>
        <taxon>Aggregatibacter</taxon>
    </lineage>
</organism>
<keyword evidence="2" id="KW-1185">Reference proteome</keyword>
<gene>
    <name evidence="1" type="ORF">CQR80_09035</name>
</gene>
<proteinExistence type="predicted"/>